<comment type="catalytic activity">
    <reaction evidence="3">
        <text>N(6)-succinyl-L-lysyl-[protein] + NAD(+) + H2O = 2''-O-succinyl-ADP-D-ribose + nicotinamide + L-lysyl-[protein]</text>
        <dbReference type="Rhea" id="RHEA:47668"/>
        <dbReference type="Rhea" id="RHEA-COMP:9752"/>
        <dbReference type="Rhea" id="RHEA-COMP:11877"/>
        <dbReference type="ChEBI" id="CHEBI:15377"/>
        <dbReference type="ChEBI" id="CHEBI:17154"/>
        <dbReference type="ChEBI" id="CHEBI:29969"/>
        <dbReference type="ChEBI" id="CHEBI:57540"/>
        <dbReference type="ChEBI" id="CHEBI:87830"/>
        <dbReference type="ChEBI" id="CHEBI:87832"/>
    </reaction>
</comment>
<comment type="caution">
    <text evidence="3">Lacks conserved residue(s) required for the propagation of feature annotation.</text>
</comment>
<dbReference type="InterPro" id="IPR026590">
    <property type="entry name" value="Ssirtuin_cat_dom"/>
</dbReference>
<dbReference type="InterPro" id="IPR050134">
    <property type="entry name" value="NAD-dep_sirtuin_deacylases"/>
</dbReference>
<feature type="compositionally biased region" description="Low complexity" evidence="5">
    <location>
        <begin position="143"/>
        <end position="159"/>
    </location>
</feature>
<feature type="binding site" evidence="3">
    <location>
        <begin position="213"/>
        <end position="215"/>
    </location>
    <ligand>
        <name>NAD(+)</name>
        <dbReference type="ChEBI" id="CHEBI:57540"/>
    </ligand>
</feature>
<evidence type="ECO:0000256" key="1">
    <source>
        <dbReference type="ARBA" id="ARBA00022679"/>
    </source>
</evidence>
<comment type="similarity">
    <text evidence="3">Belongs to the sirtuin family. Class III subfamily.</text>
</comment>
<sequence>MTGPELAEAGRLLAAARRPVVFTGAGMSAESGVPTFRDAQTGLWQRYDPQELATPAAFRADPALVWGWYEARRHGVRRALPNPGHRAVAAIQARRPETVVITQNVDDLHERGGVPAPVRLHGSLFAPRCSACARPAPIREDAAAPGAGVAPGDAAAPDETPGPPDGPLTPPACAGCGAPVRPGVVWFGEALPETALSAAVEAASGCDLLLTVGTSALVHPAAEIPLVAARLGAPVVQVNPVPTPLDAICAVNLRGPAGEVLPMLVRAAWPDADAG</sequence>
<feature type="binding site" evidence="3">
    <location>
        <begin position="239"/>
        <end position="241"/>
    </location>
    <ligand>
        <name>NAD(+)</name>
        <dbReference type="ChEBI" id="CHEBI:57540"/>
    </ligand>
</feature>
<dbReference type="RefSeq" id="WP_349876955.1">
    <property type="nucleotide sequence ID" value="NZ_CP157974.1"/>
</dbReference>
<keyword evidence="3" id="KW-0963">Cytoplasm</keyword>
<feature type="binding site" evidence="3">
    <location>
        <begin position="103"/>
        <end position="106"/>
    </location>
    <ligand>
        <name>NAD(+)</name>
        <dbReference type="ChEBI" id="CHEBI:57540"/>
    </ligand>
</feature>
<dbReference type="GO" id="GO:0036055">
    <property type="term" value="F:protein-succinyllysine desuccinylase activity"/>
    <property type="evidence" value="ECO:0007669"/>
    <property type="project" value="UniProtKB-UniRule"/>
</dbReference>
<feature type="binding site" evidence="3">
    <location>
        <position position="69"/>
    </location>
    <ligand>
        <name>substrate</name>
    </ligand>
</feature>
<dbReference type="PANTHER" id="PTHR11085:SF10">
    <property type="entry name" value="NAD-DEPENDENT PROTEIN DEACYLASE SIRTUIN-5, MITOCHONDRIAL-RELATED"/>
    <property type="match status" value="1"/>
</dbReference>
<dbReference type="InterPro" id="IPR027546">
    <property type="entry name" value="Sirtuin_class_III"/>
</dbReference>
<gene>
    <name evidence="3" type="primary">cobB</name>
    <name evidence="7" type="ORF">ABIH81_22940</name>
</gene>
<dbReference type="GO" id="GO:0017136">
    <property type="term" value="F:histone deacetylase activity, NAD-dependent"/>
    <property type="evidence" value="ECO:0007669"/>
    <property type="project" value="TreeGrafter"/>
</dbReference>
<dbReference type="InterPro" id="IPR026591">
    <property type="entry name" value="Sirtuin_cat_small_dom_sf"/>
</dbReference>
<accession>A0AAU7QWY9</accession>
<dbReference type="InterPro" id="IPR003000">
    <property type="entry name" value="Sirtuin"/>
</dbReference>
<keyword evidence="3 4" id="KW-0479">Metal-binding</keyword>
<dbReference type="PROSITE" id="PS50305">
    <property type="entry name" value="SIRTUIN"/>
    <property type="match status" value="1"/>
</dbReference>
<comment type="subcellular location">
    <subcellularLocation>
        <location evidence="3">Cytoplasm</location>
    </subcellularLocation>
</comment>
<reference evidence="7" key="1">
    <citation type="submission" date="2024-06" db="EMBL/GenBank/DDBJ databases">
        <title>Micromonospora sp. strain HUAS YX12 genome sequences.</title>
        <authorList>
            <person name="Mo P."/>
        </authorList>
    </citation>
    <scope>NUCLEOTIDE SEQUENCE</scope>
    <source>
        <strain evidence="7">HUAS YX12</strain>
    </source>
</reference>
<evidence type="ECO:0000256" key="5">
    <source>
        <dbReference type="SAM" id="MobiDB-lite"/>
    </source>
</evidence>
<feature type="binding site" evidence="3 4">
    <location>
        <position position="176"/>
    </location>
    <ligand>
        <name>Zn(2+)</name>
        <dbReference type="ChEBI" id="CHEBI:29105"/>
    </ligand>
</feature>
<dbReference type="GO" id="GO:0005737">
    <property type="term" value="C:cytoplasm"/>
    <property type="evidence" value="ECO:0007669"/>
    <property type="project" value="UniProtKB-SubCell"/>
</dbReference>
<evidence type="ECO:0000256" key="2">
    <source>
        <dbReference type="ARBA" id="ARBA00023027"/>
    </source>
</evidence>
<feature type="binding site" evidence="3 4">
    <location>
        <position position="132"/>
    </location>
    <ligand>
        <name>Zn(2+)</name>
        <dbReference type="ChEBI" id="CHEBI:29105"/>
    </ligand>
</feature>
<comment type="catalytic activity">
    <reaction evidence="3">
        <text>N(6)-acetyl-L-lysyl-[protein] + NAD(+) + H2O = 2''-O-acetyl-ADP-D-ribose + nicotinamide + L-lysyl-[protein]</text>
        <dbReference type="Rhea" id="RHEA:43636"/>
        <dbReference type="Rhea" id="RHEA-COMP:9752"/>
        <dbReference type="Rhea" id="RHEA-COMP:10731"/>
        <dbReference type="ChEBI" id="CHEBI:15377"/>
        <dbReference type="ChEBI" id="CHEBI:17154"/>
        <dbReference type="ChEBI" id="CHEBI:29969"/>
        <dbReference type="ChEBI" id="CHEBI:57540"/>
        <dbReference type="ChEBI" id="CHEBI:61930"/>
        <dbReference type="ChEBI" id="CHEBI:83767"/>
        <dbReference type="EC" id="2.3.1.286"/>
    </reaction>
</comment>
<name>A0AAU7QWY9_9ACTN</name>
<protein>
    <recommendedName>
        <fullName evidence="3">NAD-dependent protein deacylase</fullName>
        <ecNumber evidence="3">2.3.1.286</ecNumber>
    </recommendedName>
    <alternativeName>
        <fullName evidence="3">Regulatory protein SIR2 homolog</fullName>
    </alternativeName>
</protein>
<dbReference type="GO" id="GO:0070403">
    <property type="term" value="F:NAD+ binding"/>
    <property type="evidence" value="ECO:0007669"/>
    <property type="project" value="UniProtKB-UniRule"/>
</dbReference>
<keyword evidence="2 3" id="KW-0520">NAD</keyword>
<dbReference type="Pfam" id="PF02146">
    <property type="entry name" value="SIR2"/>
    <property type="match status" value="1"/>
</dbReference>
<dbReference type="GO" id="GO:0008270">
    <property type="term" value="F:zinc ion binding"/>
    <property type="evidence" value="ECO:0007669"/>
    <property type="project" value="UniProtKB-UniRule"/>
</dbReference>
<evidence type="ECO:0000259" key="6">
    <source>
        <dbReference type="PROSITE" id="PS50305"/>
    </source>
</evidence>
<feature type="region of interest" description="Disordered" evidence="5">
    <location>
        <begin position="143"/>
        <end position="171"/>
    </location>
</feature>
<dbReference type="AlphaFoldDB" id="A0AAU7QWY9"/>
<feature type="compositionally biased region" description="Pro residues" evidence="5">
    <location>
        <begin position="160"/>
        <end position="170"/>
    </location>
</feature>
<dbReference type="GO" id="GO:0036054">
    <property type="term" value="F:protein-malonyllysine demalonylase activity"/>
    <property type="evidence" value="ECO:0007669"/>
    <property type="project" value="InterPro"/>
</dbReference>
<feature type="binding site" evidence="3 4">
    <location>
        <position position="173"/>
    </location>
    <ligand>
        <name>Zn(2+)</name>
        <dbReference type="ChEBI" id="CHEBI:29105"/>
    </ligand>
</feature>
<dbReference type="InterPro" id="IPR029035">
    <property type="entry name" value="DHS-like_NAD/FAD-binding_dom"/>
</dbReference>
<comment type="function">
    <text evidence="3">NAD-dependent lysine deacetylase and desuccinylase that specifically removes acetyl and succinyl groups on target proteins. Modulates the activities of several proteins which are inactive in their acylated form.</text>
</comment>
<comment type="domain">
    <text evidence="3">2 residues (Tyr-69 and Arg-72) present in a large hydrophobic pocket are probably involved in substrate specificity. They are important for desuccinylation activity, but dispensable for deacetylation activity.</text>
</comment>
<proteinExistence type="inferred from homology"/>
<feature type="binding site" evidence="3">
    <location>
        <position position="257"/>
    </location>
    <ligand>
        <name>NAD(+)</name>
        <dbReference type="ChEBI" id="CHEBI:57540"/>
    </ligand>
</feature>
<dbReference type="PANTHER" id="PTHR11085">
    <property type="entry name" value="NAD-DEPENDENT PROTEIN DEACYLASE SIRTUIN-5, MITOCHONDRIAL-RELATED"/>
    <property type="match status" value="1"/>
</dbReference>
<organism evidence="7">
    <name type="scientific">Micromonospora sp. HUAS YX12</name>
    <dbReference type="NCBI Taxonomy" id="3156396"/>
    <lineage>
        <taxon>Bacteria</taxon>
        <taxon>Bacillati</taxon>
        <taxon>Actinomycetota</taxon>
        <taxon>Actinomycetes</taxon>
        <taxon>Micromonosporales</taxon>
        <taxon>Micromonosporaceae</taxon>
        <taxon>Micromonospora</taxon>
    </lineage>
</organism>
<feature type="binding site" evidence="3">
    <location>
        <position position="72"/>
    </location>
    <ligand>
        <name>substrate</name>
    </ligand>
</feature>
<dbReference type="Gene3D" id="3.30.1600.10">
    <property type="entry name" value="SIR2/SIRT2 'Small Domain"/>
    <property type="match status" value="1"/>
</dbReference>
<dbReference type="SUPFAM" id="SSF52467">
    <property type="entry name" value="DHS-like NAD/FAD-binding domain"/>
    <property type="match status" value="1"/>
</dbReference>
<dbReference type="EC" id="2.3.1.286" evidence="3"/>
<keyword evidence="1 7" id="KW-0808">Transferase</keyword>
<dbReference type="HAMAP" id="MF_01121">
    <property type="entry name" value="Sirtuin_ClassIII"/>
    <property type="match status" value="1"/>
</dbReference>
<feature type="active site" description="Proton acceptor" evidence="3 4">
    <location>
        <position position="121"/>
    </location>
</feature>
<keyword evidence="7" id="KW-0012">Acyltransferase</keyword>
<dbReference type="Gene3D" id="3.40.50.1220">
    <property type="entry name" value="TPP-binding domain"/>
    <property type="match status" value="1"/>
</dbReference>
<feature type="domain" description="Deacetylase sirtuin-type" evidence="6">
    <location>
        <begin position="1"/>
        <end position="275"/>
    </location>
</feature>
<feature type="binding site" evidence="3 4">
    <location>
        <position position="129"/>
    </location>
    <ligand>
        <name>Zn(2+)</name>
        <dbReference type="ChEBI" id="CHEBI:29105"/>
    </ligand>
</feature>
<evidence type="ECO:0000313" key="7">
    <source>
        <dbReference type="EMBL" id="XBT80489.1"/>
    </source>
</evidence>
<evidence type="ECO:0000256" key="4">
    <source>
        <dbReference type="PROSITE-ProRule" id="PRU00236"/>
    </source>
</evidence>
<keyword evidence="3 4" id="KW-0862">Zinc</keyword>
<evidence type="ECO:0000256" key="3">
    <source>
        <dbReference type="HAMAP-Rule" id="MF_01121"/>
    </source>
</evidence>
<dbReference type="EMBL" id="CP157974">
    <property type="protein sequence ID" value="XBT80489.1"/>
    <property type="molecule type" value="Genomic_DNA"/>
</dbReference>
<comment type="cofactor">
    <cofactor evidence="3">
        <name>Zn(2+)</name>
        <dbReference type="ChEBI" id="CHEBI:29105"/>
    </cofactor>
    <text evidence="3">Binds 1 zinc ion per subunit.</text>
</comment>